<comment type="caution">
    <text evidence="1">The sequence shown here is derived from an EMBL/GenBank/DDBJ whole genome shotgun (WGS) entry which is preliminary data.</text>
</comment>
<dbReference type="EMBL" id="ML996084">
    <property type="protein sequence ID" value="KAF2154492.1"/>
    <property type="molecule type" value="Genomic_DNA"/>
</dbReference>
<protein>
    <submittedName>
        <fullName evidence="1">Uncharacterized protein</fullName>
    </submittedName>
</protein>
<dbReference type="AlphaFoldDB" id="A0A9P4J2Y4"/>
<keyword evidence="2" id="KW-1185">Reference proteome</keyword>
<accession>A0A9P4J2Y4</accession>
<organism evidence="1 2">
    <name type="scientific">Myriangium duriaei CBS 260.36</name>
    <dbReference type="NCBI Taxonomy" id="1168546"/>
    <lineage>
        <taxon>Eukaryota</taxon>
        <taxon>Fungi</taxon>
        <taxon>Dikarya</taxon>
        <taxon>Ascomycota</taxon>
        <taxon>Pezizomycotina</taxon>
        <taxon>Dothideomycetes</taxon>
        <taxon>Dothideomycetidae</taxon>
        <taxon>Myriangiales</taxon>
        <taxon>Myriangiaceae</taxon>
        <taxon>Myriangium</taxon>
    </lineage>
</organism>
<evidence type="ECO:0000313" key="2">
    <source>
        <dbReference type="Proteomes" id="UP000799439"/>
    </source>
</evidence>
<dbReference type="Proteomes" id="UP000799439">
    <property type="component" value="Unassembled WGS sequence"/>
</dbReference>
<name>A0A9P4J2Y4_9PEZI</name>
<reference evidence="1" key="1">
    <citation type="journal article" date="2020" name="Stud. Mycol.">
        <title>101 Dothideomycetes genomes: a test case for predicting lifestyles and emergence of pathogens.</title>
        <authorList>
            <person name="Haridas S."/>
            <person name="Albert R."/>
            <person name="Binder M."/>
            <person name="Bloem J."/>
            <person name="Labutti K."/>
            <person name="Salamov A."/>
            <person name="Andreopoulos B."/>
            <person name="Baker S."/>
            <person name="Barry K."/>
            <person name="Bills G."/>
            <person name="Bluhm B."/>
            <person name="Cannon C."/>
            <person name="Castanera R."/>
            <person name="Culley D."/>
            <person name="Daum C."/>
            <person name="Ezra D."/>
            <person name="Gonzalez J."/>
            <person name="Henrissat B."/>
            <person name="Kuo A."/>
            <person name="Liang C."/>
            <person name="Lipzen A."/>
            <person name="Lutzoni F."/>
            <person name="Magnuson J."/>
            <person name="Mondo S."/>
            <person name="Nolan M."/>
            <person name="Ohm R."/>
            <person name="Pangilinan J."/>
            <person name="Park H.-J."/>
            <person name="Ramirez L."/>
            <person name="Alfaro M."/>
            <person name="Sun H."/>
            <person name="Tritt A."/>
            <person name="Yoshinaga Y."/>
            <person name="Zwiers L.-H."/>
            <person name="Turgeon B."/>
            <person name="Goodwin S."/>
            <person name="Spatafora J."/>
            <person name="Crous P."/>
            <person name="Grigoriev I."/>
        </authorList>
    </citation>
    <scope>NUCLEOTIDE SEQUENCE</scope>
    <source>
        <strain evidence="1">CBS 260.36</strain>
    </source>
</reference>
<gene>
    <name evidence="1" type="ORF">K461DRAFT_130041</name>
</gene>
<proteinExistence type="predicted"/>
<evidence type="ECO:0000313" key="1">
    <source>
        <dbReference type="EMBL" id="KAF2154492.1"/>
    </source>
</evidence>
<sequence>MVSSQQTWGCVLGSFALIRLVKSRLPRNAAPPTTVDFTVFRSARLVSLEQSRLLYRFWMCSTSPDLCQVRQILDRHTVHLTHHSQAFYSLGCTMAGLAADRFSRFDVLTIRIRMTLTSIIAVLNSL</sequence>